<dbReference type="Proteomes" id="UP000562027">
    <property type="component" value="Unassembled WGS sequence"/>
</dbReference>
<organism evidence="3 4">
    <name type="scientific">Roseateles oligotrophus</name>
    <dbReference type="NCBI Taxonomy" id="1769250"/>
    <lineage>
        <taxon>Bacteria</taxon>
        <taxon>Pseudomonadati</taxon>
        <taxon>Pseudomonadota</taxon>
        <taxon>Betaproteobacteria</taxon>
        <taxon>Burkholderiales</taxon>
        <taxon>Sphaerotilaceae</taxon>
        <taxon>Roseateles</taxon>
    </lineage>
</organism>
<dbReference type="Gene3D" id="3.30.565.10">
    <property type="entry name" value="Histidine kinase-like ATPase, C-terminal domain"/>
    <property type="match status" value="1"/>
</dbReference>
<dbReference type="RefSeq" id="WP_221439736.1">
    <property type="nucleotide sequence ID" value="NZ_JACHLP010000012.1"/>
</dbReference>
<keyword evidence="1" id="KW-0418">Kinase</keyword>
<name>A0A840LDY3_9BURK</name>
<evidence type="ECO:0000313" key="4">
    <source>
        <dbReference type="Proteomes" id="UP000562027"/>
    </source>
</evidence>
<dbReference type="InterPro" id="IPR050267">
    <property type="entry name" value="Anti-sigma-factor_SerPK"/>
</dbReference>
<dbReference type="InterPro" id="IPR003594">
    <property type="entry name" value="HATPase_dom"/>
</dbReference>
<keyword evidence="1" id="KW-0808">Transferase</keyword>
<gene>
    <name evidence="3" type="ORF">HNP55_004465</name>
</gene>
<protein>
    <submittedName>
        <fullName evidence="3">Anti-sigma regulatory factor (Ser/Thr protein kinase)</fullName>
    </submittedName>
</protein>
<reference evidence="3 4" key="1">
    <citation type="submission" date="2020-08" db="EMBL/GenBank/DDBJ databases">
        <title>Functional genomics of gut bacteria from endangered species of beetles.</title>
        <authorList>
            <person name="Carlos-Shanley C."/>
        </authorList>
    </citation>
    <scope>NUCLEOTIDE SEQUENCE [LARGE SCALE GENOMIC DNA]</scope>
    <source>
        <strain evidence="3 4">S00239</strain>
    </source>
</reference>
<accession>A0A840LDY3</accession>
<keyword evidence="4" id="KW-1185">Reference proteome</keyword>
<comment type="caution">
    <text evidence="3">The sequence shown here is derived from an EMBL/GenBank/DDBJ whole genome shotgun (WGS) entry which is preliminary data.</text>
</comment>
<dbReference type="AlphaFoldDB" id="A0A840LDY3"/>
<dbReference type="PANTHER" id="PTHR35526">
    <property type="entry name" value="ANTI-SIGMA-F FACTOR RSBW-RELATED"/>
    <property type="match status" value="1"/>
</dbReference>
<dbReference type="SUPFAM" id="SSF55874">
    <property type="entry name" value="ATPase domain of HSP90 chaperone/DNA topoisomerase II/histidine kinase"/>
    <property type="match status" value="1"/>
</dbReference>
<dbReference type="CDD" id="cd16936">
    <property type="entry name" value="HATPase_RsbW-like"/>
    <property type="match status" value="1"/>
</dbReference>
<sequence>MSRAPLQLKHTTRLLDYRLASRVEEIAPLAQAVSRALVQRPDLAFAVNLCLEELITNIIQHGLQGAPDRYIHIRISRSDEWLEIKLKDDAPPFDPFEQAPEPSLDAEVEERPMGGLGVHLVKNMMDDVRAFYDGSGNLIVLFKTLKRQG</sequence>
<proteinExistence type="predicted"/>
<evidence type="ECO:0000313" key="3">
    <source>
        <dbReference type="EMBL" id="MBB4845911.1"/>
    </source>
</evidence>
<feature type="domain" description="Histidine kinase/HSP90-like ATPase" evidence="2">
    <location>
        <begin position="22"/>
        <end position="141"/>
    </location>
</feature>
<dbReference type="GO" id="GO:0004674">
    <property type="term" value="F:protein serine/threonine kinase activity"/>
    <property type="evidence" value="ECO:0007669"/>
    <property type="project" value="UniProtKB-KW"/>
</dbReference>
<dbReference type="EMBL" id="JACHLP010000012">
    <property type="protein sequence ID" value="MBB4845911.1"/>
    <property type="molecule type" value="Genomic_DNA"/>
</dbReference>
<dbReference type="Pfam" id="PF13581">
    <property type="entry name" value="HATPase_c_2"/>
    <property type="match status" value="1"/>
</dbReference>
<keyword evidence="1" id="KW-0723">Serine/threonine-protein kinase</keyword>
<evidence type="ECO:0000259" key="2">
    <source>
        <dbReference type="Pfam" id="PF13581"/>
    </source>
</evidence>
<dbReference type="InterPro" id="IPR036890">
    <property type="entry name" value="HATPase_C_sf"/>
</dbReference>
<evidence type="ECO:0000256" key="1">
    <source>
        <dbReference type="ARBA" id="ARBA00022527"/>
    </source>
</evidence>